<dbReference type="GO" id="GO:0008137">
    <property type="term" value="F:NADH dehydrogenase (ubiquinone) activity"/>
    <property type="evidence" value="ECO:0007669"/>
    <property type="project" value="InterPro"/>
</dbReference>
<name>A0A7V8NR47_9BACT</name>
<keyword evidence="6 7" id="KW-0472">Membrane</keyword>
<keyword evidence="4 7" id="KW-0812">Transmembrane</keyword>
<evidence type="ECO:0000256" key="8">
    <source>
        <dbReference type="RuleBase" id="RU003639"/>
    </source>
</evidence>
<dbReference type="HAMAP" id="MF_01394">
    <property type="entry name" value="NDH1_NuoA"/>
    <property type="match status" value="1"/>
</dbReference>
<keyword evidence="7" id="KW-0830">Ubiquinone</keyword>
<evidence type="ECO:0000313" key="9">
    <source>
        <dbReference type="EMBL" id="MBA0085925.1"/>
    </source>
</evidence>
<keyword evidence="5 7" id="KW-1133">Transmembrane helix</keyword>
<comment type="subunit">
    <text evidence="7">NDH-1 is composed of 14 different subunits. Subunits NuoA, H, J, K, L, M, N constitute the membrane sector of the complex.</text>
</comment>
<protein>
    <recommendedName>
        <fullName evidence="7">NADH-quinone oxidoreductase subunit A</fullName>
        <ecNumber evidence="7">7.1.1.-</ecNumber>
    </recommendedName>
    <alternativeName>
        <fullName evidence="7">NADH dehydrogenase I subunit A</fullName>
    </alternativeName>
    <alternativeName>
        <fullName evidence="7">NDH-1 subunit A</fullName>
    </alternativeName>
    <alternativeName>
        <fullName evidence="7">NUO1</fullName>
    </alternativeName>
</protein>
<feature type="transmembrane region" description="Helical" evidence="7">
    <location>
        <begin position="61"/>
        <end position="84"/>
    </location>
</feature>
<dbReference type="Gene3D" id="1.20.58.1610">
    <property type="entry name" value="NADH:ubiquinone/plastoquinone oxidoreductase, chain 3"/>
    <property type="match status" value="1"/>
</dbReference>
<dbReference type="PANTHER" id="PTHR11058">
    <property type="entry name" value="NADH-UBIQUINONE OXIDOREDUCTASE CHAIN 3"/>
    <property type="match status" value="1"/>
</dbReference>
<dbReference type="GO" id="GO:0005886">
    <property type="term" value="C:plasma membrane"/>
    <property type="evidence" value="ECO:0007669"/>
    <property type="project" value="UniProtKB-SubCell"/>
</dbReference>
<comment type="caution">
    <text evidence="9">The sequence shown here is derived from an EMBL/GenBank/DDBJ whole genome shotgun (WGS) entry which is preliminary data.</text>
</comment>
<dbReference type="EC" id="7.1.1.-" evidence="7"/>
<dbReference type="Pfam" id="PF00507">
    <property type="entry name" value="Oxidored_q4"/>
    <property type="match status" value="1"/>
</dbReference>
<comment type="function">
    <text evidence="7">NDH-1 shuttles electrons from NADH, via FMN and iron-sulfur (Fe-S) centers, to quinones in the respiratory chain. The immediate electron acceptor for the enzyme in this species is believed to be ubiquinone. Couples the redox reaction to proton translocation (for every two electrons transferred, four hydrogen ions are translocated across the cytoplasmic membrane), and thus conserves the redox energy in a proton gradient.</text>
</comment>
<evidence type="ECO:0000256" key="2">
    <source>
        <dbReference type="ARBA" id="ARBA00008472"/>
    </source>
</evidence>
<dbReference type="GO" id="GO:0048038">
    <property type="term" value="F:quinone binding"/>
    <property type="evidence" value="ECO:0007669"/>
    <property type="project" value="UniProtKB-KW"/>
</dbReference>
<dbReference type="InterPro" id="IPR000440">
    <property type="entry name" value="NADH_UbQ/plastoQ_OxRdtase_su3"/>
</dbReference>
<dbReference type="PANTHER" id="PTHR11058:SF9">
    <property type="entry name" value="NADH-UBIQUINONE OXIDOREDUCTASE CHAIN 3"/>
    <property type="match status" value="1"/>
</dbReference>
<keyword evidence="3 7" id="KW-0813">Transport</keyword>
<dbReference type="GO" id="GO:0050136">
    <property type="term" value="F:NADH dehydrogenase (quinone) (non-electrogenic) activity"/>
    <property type="evidence" value="ECO:0007669"/>
    <property type="project" value="UniProtKB-UniRule"/>
</dbReference>
<dbReference type="InterPro" id="IPR038430">
    <property type="entry name" value="NDAH_ubi_oxred_su3_sf"/>
</dbReference>
<gene>
    <name evidence="7" type="primary">nuoA</name>
    <name evidence="9" type="ORF">HRJ53_13080</name>
</gene>
<keyword evidence="7 8" id="KW-0520">NAD</keyword>
<evidence type="ECO:0000256" key="6">
    <source>
        <dbReference type="ARBA" id="ARBA00023136"/>
    </source>
</evidence>
<dbReference type="InterPro" id="IPR023043">
    <property type="entry name" value="NAD(P)H_OxRDtase_bac/plastid"/>
</dbReference>
<keyword evidence="7 8" id="KW-0874">Quinone</keyword>
<keyword evidence="10" id="KW-1185">Reference proteome</keyword>
<organism evidence="9 10">
    <name type="scientific">Candidatus Acidiferrum panamense</name>
    <dbReference type="NCBI Taxonomy" id="2741543"/>
    <lineage>
        <taxon>Bacteria</taxon>
        <taxon>Pseudomonadati</taxon>
        <taxon>Acidobacteriota</taxon>
        <taxon>Terriglobia</taxon>
        <taxon>Candidatus Acidiferrales</taxon>
        <taxon>Candidatus Acidiferrum</taxon>
    </lineage>
</organism>
<evidence type="ECO:0000256" key="4">
    <source>
        <dbReference type="ARBA" id="ARBA00022692"/>
    </source>
</evidence>
<sequence>MPRAYLPVLIYAALVAAFPAVTLILAKLIRPASTSYGPKLKPYECGIAPEGHSRGRYSVRFYIIAMLFVVFDVETMFLFPWAILYRGWVQTHMGQFALVSMCVFLGILLIGYVWLYKKGALEWA</sequence>
<comment type="catalytic activity">
    <reaction evidence="7 8">
        <text>a quinone + NADH + 5 H(+)(in) = a quinol + NAD(+) + 4 H(+)(out)</text>
        <dbReference type="Rhea" id="RHEA:57888"/>
        <dbReference type="ChEBI" id="CHEBI:15378"/>
        <dbReference type="ChEBI" id="CHEBI:24646"/>
        <dbReference type="ChEBI" id="CHEBI:57540"/>
        <dbReference type="ChEBI" id="CHEBI:57945"/>
        <dbReference type="ChEBI" id="CHEBI:132124"/>
    </reaction>
</comment>
<evidence type="ECO:0000256" key="3">
    <source>
        <dbReference type="ARBA" id="ARBA00022448"/>
    </source>
</evidence>
<evidence type="ECO:0000313" key="10">
    <source>
        <dbReference type="Proteomes" id="UP000567293"/>
    </source>
</evidence>
<dbReference type="EMBL" id="JACDQQ010001266">
    <property type="protein sequence ID" value="MBA0085925.1"/>
    <property type="molecule type" value="Genomic_DNA"/>
</dbReference>
<dbReference type="Proteomes" id="UP000567293">
    <property type="component" value="Unassembled WGS sequence"/>
</dbReference>
<keyword evidence="7" id="KW-1003">Cell membrane</keyword>
<reference evidence="9" key="1">
    <citation type="submission" date="2020-06" db="EMBL/GenBank/DDBJ databases">
        <title>Legume-microbial interactions unlock mineral nutrients during tropical forest succession.</title>
        <authorList>
            <person name="Epihov D.Z."/>
        </authorList>
    </citation>
    <scope>NUCLEOTIDE SEQUENCE [LARGE SCALE GENOMIC DNA]</scope>
    <source>
        <strain evidence="9">Pan2503</strain>
    </source>
</reference>
<feature type="transmembrane region" description="Helical" evidence="7">
    <location>
        <begin position="96"/>
        <end position="115"/>
    </location>
</feature>
<comment type="similarity">
    <text evidence="2 7 8">Belongs to the complex I subunit 3 family.</text>
</comment>
<keyword evidence="7" id="KW-1278">Translocase</keyword>
<evidence type="ECO:0000256" key="5">
    <source>
        <dbReference type="ARBA" id="ARBA00022989"/>
    </source>
</evidence>
<proteinExistence type="inferred from homology"/>
<feature type="transmembrane region" description="Helical" evidence="7">
    <location>
        <begin position="6"/>
        <end position="29"/>
    </location>
</feature>
<dbReference type="GO" id="GO:0030964">
    <property type="term" value="C:NADH dehydrogenase complex"/>
    <property type="evidence" value="ECO:0007669"/>
    <property type="project" value="TreeGrafter"/>
</dbReference>
<accession>A0A7V8NR47</accession>
<evidence type="ECO:0000256" key="1">
    <source>
        <dbReference type="ARBA" id="ARBA00004141"/>
    </source>
</evidence>
<comment type="subcellular location">
    <subcellularLocation>
        <location evidence="7 8">Cell membrane</location>
        <topology evidence="7 8">Multi-pass membrane protein</topology>
    </subcellularLocation>
    <subcellularLocation>
        <location evidence="1">Membrane</location>
        <topology evidence="1">Multi-pass membrane protein</topology>
    </subcellularLocation>
</comment>
<dbReference type="AlphaFoldDB" id="A0A7V8NR47"/>
<evidence type="ECO:0000256" key="7">
    <source>
        <dbReference type="HAMAP-Rule" id="MF_01394"/>
    </source>
</evidence>